<keyword evidence="5" id="KW-1185">Reference proteome</keyword>
<feature type="signal peptide" evidence="2">
    <location>
        <begin position="1"/>
        <end position="25"/>
    </location>
</feature>
<feature type="domain" description="Apple" evidence="3">
    <location>
        <begin position="262"/>
        <end position="340"/>
    </location>
</feature>
<feature type="region of interest" description="Disordered" evidence="1">
    <location>
        <begin position="115"/>
        <end position="143"/>
    </location>
</feature>
<protein>
    <recommendedName>
        <fullName evidence="3">Apple domain-containing protein</fullName>
    </recommendedName>
</protein>
<dbReference type="Gene3D" id="3.50.4.10">
    <property type="entry name" value="Hepatocyte Growth Factor"/>
    <property type="match status" value="3"/>
</dbReference>
<organism evidence="4 5">
    <name type="scientific">Ophiocordyceps sinensis</name>
    <dbReference type="NCBI Taxonomy" id="72228"/>
    <lineage>
        <taxon>Eukaryota</taxon>
        <taxon>Fungi</taxon>
        <taxon>Dikarya</taxon>
        <taxon>Ascomycota</taxon>
        <taxon>Pezizomycotina</taxon>
        <taxon>Sordariomycetes</taxon>
        <taxon>Hypocreomycetidae</taxon>
        <taxon>Hypocreales</taxon>
        <taxon>Ophiocordycipitaceae</taxon>
        <taxon>Ophiocordyceps</taxon>
    </lineage>
</organism>
<keyword evidence="2" id="KW-0732">Signal</keyword>
<feature type="domain" description="Apple" evidence="3">
    <location>
        <begin position="491"/>
        <end position="563"/>
    </location>
</feature>
<proteinExistence type="predicted"/>
<sequence>MRPALSSLLTVHMAVLHAGLGATDAKYACPRDNGQTFISGGDQYELKCDQGVRGMPVEEKECSNMAACAERCAANKDCLHSTWIEKTGKCALKKTGPLFELAGLSTWFFVASVPEQKPGEQEQPTDSSQKPLDGGNSGSQATYTCPAHDKKTYTTNGIRYELLCDTGHRVTHWRDEPCPSLTECADRCAKDPACYSCDYNRKNAICFFKKTPSETTPWTEGDAWYPVSCPDARETQASKDPGVTTSLQCPQDNGKTWEASDGTWFYLQCCTDTEVATVVEQGTAMSHRACLDKCVSNKRCKSVSYNSTTPVDNCRLYGNLGFSTTKADGVHYAFVAYPPTKPAELTESKRCSTECPYANGQLFVGASGENFLMSCHKRHGTTYLHVDGRESLEACMTACSVMPQCRSVDFEARTKRCFHGNSGDQPSTAAGGFVSAHSLGCSGGCAARNKGGEGGEGGESEASKEPLPADGVGCDEDGQLLVAGGEQMRLRCRHCWASSVETILSSRDVKSLAECAKLCGGDDRCQGANWMASSGCHMHPGVDKNGHAPVLKARAECDSVTPLTRSLAGKDFQ</sequence>
<evidence type="ECO:0000256" key="2">
    <source>
        <dbReference type="SAM" id="SignalP"/>
    </source>
</evidence>
<dbReference type="EMBL" id="JAAVMX010000005">
    <property type="protein sequence ID" value="KAF4508089.1"/>
    <property type="molecule type" value="Genomic_DNA"/>
</dbReference>
<dbReference type="Pfam" id="PF00024">
    <property type="entry name" value="PAN_1"/>
    <property type="match status" value="5"/>
</dbReference>
<dbReference type="Proteomes" id="UP000557566">
    <property type="component" value="Unassembled WGS sequence"/>
</dbReference>
<comment type="caution">
    <text evidence="4">The sequence shown here is derived from an EMBL/GenBank/DDBJ whole genome shotgun (WGS) entry which is preliminary data.</text>
</comment>
<evidence type="ECO:0000313" key="4">
    <source>
        <dbReference type="EMBL" id="KAF4508089.1"/>
    </source>
</evidence>
<feature type="domain" description="Apple" evidence="3">
    <location>
        <begin position="366"/>
        <end position="439"/>
    </location>
</feature>
<name>A0A8H4PPK5_9HYPO</name>
<dbReference type="SMART" id="SM00473">
    <property type="entry name" value="PAN_AP"/>
    <property type="match status" value="3"/>
</dbReference>
<dbReference type="InterPro" id="IPR003609">
    <property type="entry name" value="Pan_app"/>
</dbReference>
<dbReference type="OrthoDB" id="4388755at2759"/>
<evidence type="ECO:0000256" key="1">
    <source>
        <dbReference type="SAM" id="MobiDB-lite"/>
    </source>
</evidence>
<dbReference type="AlphaFoldDB" id="A0A8H4PPK5"/>
<feature type="chain" id="PRO_5034789148" description="Apple domain-containing protein" evidence="2">
    <location>
        <begin position="26"/>
        <end position="573"/>
    </location>
</feature>
<reference evidence="4 5" key="1">
    <citation type="journal article" date="2020" name="Genome Biol. Evol.">
        <title>A new high-quality draft genome assembly of the Chinese cordyceps Ophiocordyceps sinensis.</title>
        <authorList>
            <person name="Shu R."/>
            <person name="Zhang J."/>
            <person name="Meng Q."/>
            <person name="Zhang H."/>
            <person name="Zhou G."/>
            <person name="Li M."/>
            <person name="Wu P."/>
            <person name="Zhao Y."/>
            <person name="Chen C."/>
            <person name="Qin Q."/>
        </authorList>
    </citation>
    <scope>NUCLEOTIDE SEQUENCE [LARGE SCALE GENOMIC DNA]</scope>
    <source>
        <strain evidence="4 5">IOZ07</strain>
    </source>
</reference>
<gene>
    <name evidence="4" type="ORF">G6O67_004516</name>
</gene>
<accession>A0A8H4PPK5</accession>
<evidence type="ECO:0000313" key="5">
    <source>
        <dbReference type="Proteomes" id="UP000557566"/>
    </source>
</evidence>
<evidence type="ECO:0000259" key="3">
    <source>
        <dbReference type="SMART" id="SM00473"/>
    </source>
</evidence>